<feature type="chain" id="PRO_5026767761" evidence="4">
    <location>
        <begin position="18"/>
        <end position="154"/>
    </location>
</feature>
<dbReference type="GO" id="GO:0005737">
    <property type="term" value="C:cytoplasm"/>
    <property type="evidence" value="ECO:0007669"/>
    <property type="project" value="TreeGrafter"/>
</dbReference>
<evidence type="ECO:0000256" key="2">
    <source>
        <dbReference type="ARBA" id="ARBA00022759"/>
    </source>
</evidence>
<evidence type="ECO:0000313" key="6">
    <source>
        <dbReference type="EMBL" id="MTW09143.1"/>
    </source>
</evidence>
<feature type="signal peptide" evidence="4">
    <location>
        <begin position="1"/>
        <end position="17"/>
    </location>
</feature>
<gene>
    <name evidence="6" type="ORF">GM658_00880</name>
</gene>
<organism evidence="6 7">
    <name type="scientific">Massilia eburnea</name>
    <dbReference type="NCBI Taxonomy" id="1776165"/>
    <lineage>
        <taxon>Bacteria</taxon>
        <taxon>Pseudomonadati</taxon>
        <taxon>Pseudomonadota</taxon>
        <taxon>Betaproteobacteria</taxon>
        <taxon>Burkholderiales</taxon>
        <taxon>Oxalobacteraceae</taxon>
        <taxon>Telluria group</taxon>
        <taxon>Massilia</taxon>
    </lineage>
</organism>
<dbReference type="SUPFAM" id="SSF50199">
    <property type="entry name" value="Staphylococcal nuclease"/>
    <property type="match status" value="1"/>
</dbReference>
<evidence type="ECO:0000259" key="5">
    <source>
        <dbReference type="PROSITE" id="PS50830"/>
    </source>
</evidence>
<dbReference type="PROSITE" id="PS01123">
    <property type="entry name" value="TNASE_1"/>
    <property type="match status" value="1"/>
</dbReference>
<proteinExistence type="predicted"/>
<keyword evidence="7" id="KW-1185">Reference proteome</keyword>
<keyword evidence="1" id="KW-0540">Nuclease</keyword>
<dbReference type="PANTHER" id="PTHR12302:SF3">
    <property type="entry name" value="SERINE_THREONINE-PROTEIN KINASE 31"/>
    <property type="match status" value="1"/>
</dbReference>
<feature type="domain" description="TNase-like" evidence="5">
    <location>
        <begin position="14"/>
        <end position="134"/>
    </location>
</feature>
<dbReference type="PANTHER" id="PTHR12302">
    <property type="entry name" value="EBNA2 BINDING PROTEIN P100"/>
    <property type="match status" value="1"/>
</dbReference>
<dbReference type="InterPro" id="IPR016071">
    <property type="entry name" value="Staphylococal_nuclease_OB-fold"/>
</dbReference>
<dbReference type="Pfam" id="PF00565">
    <property type="entry name" value="SNase"/>
    <property type="match status" value="1"/>
</dbReference>
<evidence type="ECO:0000313" key="7">
    <source>
        <dbReference type="Proteomes" id="UP000472320"/>
    </source>
</evidence>
<keyword evidence="3" id="KW-0378">Hydrolase</keyword>
<dbReference type="GO" id="GO:0003676">
    <property type="term" value="F:nucleic acid binding"/>
    <property type="evidence" value="ECO:0007669"/>
    <property type="project" value="InterPro"/>
</dbReference>
<dbReference type="InterPro" id="IPR035437">
    <property type="entry name" value="SNase_OB-fold_sf"/>
</dbReference>
<evidence type="ECO:0000256" key="1">
    <source>
        <dbReference type="ARBA" id="ARBA00022722"/>
    </source>
</evidence>
<evidence type="ECO:0000256" key="4">
    <source>
        <dbReference type="SAM" id="SignalP"/>
    </source>
</evidence>
<dbReference type="AlphaFoldDB" id="A0A6L6QBM1"/>
<evidence type="ECO:0000256" key="3">
    <source>
        <dbReference type="ARBA" id="ARBA00022801"/>
    </source>
</evidence>
<dbReference type="Gene3D" id="2.40.50.90">
    <property type="match status" value="1"/>
</dbReference>
<dbReference type="GO" id="GO:0004519">
    <property type="term" value="F:endonuclease activity"/>
    <property type="evidence" value="ECO:0007669"/>
    <property type="project" value="UniProtKB-KW"/>
</dbReference>
<protein>
    <submittedName>
        <fullName evidence="6">Nuclease</fullName>
    </submittedName>
</protein>
<keyword evidence="2" id="KW-0255">Endonuclease</keyword>
<accession>A0A6L6QBM1</accession>
<dbReference type="EMBL" id="WNKX01000001">
    <property type="protein sequence ID" value="MTW09143.1"/>
    <property type="molecule type" value="Genomic_DNA"/>
</dbReference>
<dbReference type="RefSeq" id="WP_155452127.1">
    <property type="nucleotide sequence ID" value="NZ_WNKX01000001.1"/>
</dbReference>
<dbReference type="InterPro" id="IPR002071">
    <property type="entry name" value="Thermonucl_AS"/>
</dbReference>
<comment type="caution">
    <text evidence="6">The sequence shown here is derived from an EMBL/GenBank/DDBJ whole genome shotgun (WGS) entry which is preliminary data.</text>
</comment>
<sequence length="154" mass="16855">MKRLALMFALVCTQSNAATVIGISDGDTLTVLSSGHPVKVRLANIDAPEKKQPFGARSKQSLSDLCFGREATLDSGKKDRYGRTVAVVHCGGVNANVAQVRRGMAWVYPQYNHDPSLPALETAARSSRVGLWSDPEPMEPWLFRKERRGQTKGT</sequence>
<reference evidence="6 7" key="1">
    <citation type="submission" date="2019-11" db="EMBL/GenBank/DDBJ databases">
        <title>Type strains purchased from KCTC, JCM and DSMZ.</title>
        <authorList>
            <person name="Lu H."/>
        </authorList>
    </citation>
    <scope>NUCLEOTIDE SEQUENCE [LARGE SCALE GENOMIC DNA]</scope>
    <source>
        <strain evidence="6 7">JCM 31587</strain>
    </source>
</reference>
<dbReference type="PROSITE" id="PS50830">
    <property type="entry name" value="TNASE_3"/>
    <property type="match status" value="1"/>
</dbReference>
<keyword evidence="4" id="KW-0732">Signal</keyword>
<dbReference type="GO" id="GO:0016787">
    <property type="term" value="F:hydrolase activity"/>
    <property type="evidence" value="ECO:0007669"/>
    <property type="project" value="UniProtKB-KW"/>
</dbReference>
<dbReference type="OrthoDB" id="9805504at2"/>
<name>A0A6L6QBM1_9BURK</name>
<dbReference type="Proteomes" id="UP000472320">
    <property type="component" value="Unassembled WGS sequence"/>
</dbReference>
<dbReference type="SMART" id="SM00318">
    <property type="entry name" value="SNc"/>
    <property type="match status" value="1"/>
</dbReference>